<protein>
    <submittedName>
        <fullName evidence="2">Uncharacterized protein</fullName>
    </submittedName>
</protein>
<reference evidence="2" key="1">
    <citation type="journal article" date="2021" name="Proc. Natl. Acad. Sci. U.S.A.">
        <title>Global biogeography of chemosynthetic symbionts reveals both localized and globally distributed symbiont groups. .</title>
        <authorList>
            <person name="Osvatic J.T."/>
            <person name="Wilkins L.G.E."/>
            <person name="Leibrecht L."/>
            <person name="Leray M."/>
            <person name="Zauner S."/>
            <person name="Polzin J."/>
            <person name="Camacho Y."/>
            <person name="Gros O."/>
            <person name="van Gils J.A."/>
            <person name="Eisen J.A."/>
            <person name="Petersen J.M."/>
            <person name="Yuen B."/>
        </authorList>
    </citation>
    <scope>NUCLEOTIDE SEQUENCE</scope>
    <source>
        <strain evidence="2">MAGclacostrist064TRANS</strain>
    </source>
</reference>
<sequence>MIESKLNQPLLQRLAEAGGGQYLEADFRDQDSRRILDLSAIGAGTPTQTQEKTRIWNERFYWLLVPLLLLLLPYFRVVAPGKPSP</sequence>
<comment type="caution">
    <text evidence="2">The sequence shown here is derived from an EMBL/GenBank/DDBJ whole genome shotgun (WGS) entry which is preliminary data.</text>
</comment>
<evidence type="ECO:0000313" key="2">
    <source>
        <dbReference type="EMBL" id="MCG7948242.1"/>
    </source>
</evidence>
<keyword evidence="1" id="KW-0812">Transmembrane</keyword>
<organism evidence="2 3">
    <name type="scientific">Candidatus Thiodiazotropha taylori</name>
    <dbReference type="NCBI Taxonomy" id="2792791"/>
    <lineage>
        <taxon>Bacteria</taxon>
        <taxon>Pseudomonadati</taxon>
        <taxon>Pseudomonadota</taxon>
        <taxon>Gammaproteobacteria</taxon>
        <taxon>Chromatiales</taxon>
        <taxon>Sedimenticolaceae</taxon>
        <taxon>Candidatus Thiodiazotropha</taxon>
    </lineage>
</organism>
<evidence type="ECO:0000256" key="1">
    <source>
        <dbReference type="SAM" id="Phobius"/>
    </source>
</evidence>
<evidence type="ECO:0000313" key="3">
    <source>
        <dbReference type="Proteomes" id="UP000886667"/>
    </source>
</evidence>
<dbReference type="AlphaFoldDB" id="A0A9E4T4X7"/>
<keyword evidence="1" id="KW-1133">Transmembrane helix</keyword>
<dbReference type="EMBL" id="JAEPCM010000652">
    <property type="protein sequence ID" value="MCG7948242.1"/>
    <property type="molecule type" value="Genomic_DNA"/>
</dbReference>
<proteinExistence type="predicted"/>
<keyword evidence="1" id="KW-0472">Membrane</keyword>
<dbReference type="Proteomes" id="UP000886667">
    <property type="component" value="Unassembled WGS sequence"/>
</dbReference>
<accession>A0A9E4T4X7</accession>
<name>A0A9E4T4X7_9GAMM</name>
<feature type="transmembrane region" description="Helical" evidence="1">
    <location>
        <begin position="60"/>
        <end position="79"/>
    </location>
</feature>
<gene>
    <name evidence="2" type="ORF">JAZ07_18010</name>
</gene>